<dbReference type="Gene3D" id="3.30.450.40">
    <property type="match status" value="1"/>
</dbReference>
<feature type="domain" description="Histidine kinase" evidence="14">
    <location>
        <begin position="113"/>
        <end position="334"/>
    </location>
</feature>
<dbReference type="InterPro" id="IPR003018">
    <property type="entry name" value="GAF"/>
</dbReference>
<keyword evidence="8" id="KW-0418">Kinase</keyword>
<dbReference type="SMART" id="SM00387">
    <property type="entry name" value="HATPase_c"/>
    <property type="match status" value="1"/>
</dbReference>
<sequence length="565" mass="62550">PKAPILYQGGLIGLMYLENEWIPDAFTPKRVELVQILSSQAAISLENARLYHEMKGEIAARQRTETALQRARDELEIRVSARTRELEATNQLLNQAKEAAEAANQAKSLFLANMSHELRTPLNGILGYAQILLRDKTLGDVQQAGIEVVQRSGKHLLHLIDDMLDLAKIEAEQLAIQPVDFNLSELLRDIAAITRFRAEEKGLVFSYQSPAALPTGVHGDETRLREILLNVLSNAVKYTEKGEVGFRVTYRKIASGQARFCFQVQDTGIGIAPEQLEEIFLPFQQVSSNRQHTEGSGLGLTISQRLVSLMGGTLEVKSTPGVGSVFGFEIDLPELDARTGAAASAERIIVGFEGLKRKILVVDDKPENRSVVVNFLLPLGFDVAEAKDGMDGLNQAATWQPDLILMDLVMPVMDGFEAMRRIRRDPLLKDVVLIALSASVFEHNRQESADAGCDDFIPKPIALEELLQKLGSHLGIKWIYHEDGATHLPAPPEGSALIIPPQMALVSLFEYAQKGQIVALRKQIDQLKESGDEFIPFATTLHQFAKGFQMKRICDFLAPYLEATE</sequence>
<evidence type="ECO:0000256" key="7">
    <source>
        <dbReference type="ARBA" id="ARBA00022741"/>
    </source>
</evidence>
<evidence type="ECO:0000256" key="3">
    <source>
        <dbReference type="ARBA" id="ARBA00012438"/>
    </source>
</evidence>
<dbReference type="GO" id="GO:0016020">
    <property type="term" value="C:membrane"/>
    <property type="evidence" value="ECO:0007669"/>
    <property type="project" value="UniProtKB-SubCell"/>
</dbReference>
<dbReference type="GO" id="GO:0000155">
    <property type="term" value="F:phosphorelay sensor kinase activity"/>
    <property type="evidence" value="ECO:0007669"/>
    <property type="project" value="InterPro"/>
</dbReference>
<evidence type="ECO:0000259" key="14">
    <source>
        <dbReference type="PROSITE" id="PS50109"/>
    </source>
</evidence>
<evidence type="ECO:0000256" key="9">
    <source>
        <dbReference type="ARBA" id="ARBA00022840"/>
    </source>
</evidence>
<dbReference type="Pfam" id="PF00072">
    <property type="entry name" value="Response_reg"/>
    <property type="match status" value="1"/>
</dbReference>
<organism evidence="16 17">
    <name type="scientific">Entotheonella factor</name>
    <dbReference type="NCBI Taxonomy" id="1429438"/>
    <lineage>
        <taxon>Bacteria</taxon>
        <taxon>Pseudomonadati</taxon>
        <taxon>Nitrospinota/Tectimicrobiota group</taxon>
        <taxon>Candidatus Tectimicrobiota</taxon>
        <taxon>Candidatus Entotheonellia</taxon>
        <taxon>Candidatus Entotheonellales</taxon>
        <taxon>Candidatus Entotheonellaceae</taxon>
        <taxon>Candidatus Entotheonella</taxon>
    </lineage>
</organism>
<keyword evidence="10" id="KW-1133">Transmembrane helix</keyword>
<dbReference type="Gene3D" id="3.30.565.10">
    <property type="entry name" value="Histidine kinase-like ATPase, C-terminal domain"/>
    <property type="match status" value="1"/>
</dbReference>
<feature type="non-terminal residue" evidence="16">
    <location>
        <position position="1"/>
    </location>
</feature>
<dbReference type="FunFam" id="1.10.287.130:FF:000004">
    <property type="entry name" value="Ethylene receptor 1"/>
    <property type="match status" value="1"/>
</dbReference>
<keyword evidence="11" id="KW-0902">Two-component regulatory system</keyword>
<evidence type="ECO:0000256" key="4">
    <source>
        <dbReference type="ARBA" id="ARBA00022553"/>
    </source>
</evidence>
<dbReference type="AlphaFoldDB" id="W4L9T1"/>
<dbReference type="CDD" id="cd16922">
    <property type="entry name" value="HATPase_EvgS-ArcB-TorS-like"/>
    <property type="match status" value="1"/>
</dbReference>
<dbReference type="EMBL" id="AZHW01001067">
    <property type="protein sequence ID" value="ETW94450.1"/>
    <property type="molecule type" value="Genomic_DNA"/>
</dbReference>
<evidence type="ECO:0000313" key="17">
    <source>
        <dbReference type="Proteomes" id="UP000019141"/>
    </source>
</evidence>
<keyword evidence="4 13" id="KW-0597">Phosphoprotein</keyword>
<dbReference type="Pfam" id="PF01590">
    <property type="entry name" value="GAF"/>
    <property type="match status" value="1"/>
</dbReference>
<dbReference type="PRINTS" id="PR00344">
    <property type="entry name" value="BCTRLSENSOR"/>
</dbReference>
<dbReference type="Gene3D" id="1.10.287.130">
    <property type="match status" value="1"/>
</dbReference>
<dbReference type="SMART" id="SM00448">
    <property type="entry name" value="REC"/>
    <property type="match status" value="1"/>
</dbReference>
<keyword evidence="17" id="KW-1185">Reference proteome</keyword>
<dbReference type="InterPro" id="IPR011006">
    <property type="entry name" value="CheY-like_superfamily"/>
</dbReference>
<dbReference type="HOGENOM" id="CLU_481964_0_0_7"/>
<evidence type="ECO:0000256" key="12">
    <source>
        <dbReference type="ARBA" id="ARBA00023136"/>
    </source>
</evidence>
<dbReference type="Gene3D" id="3.40.50.2300">
    <property type="match status" value="1"/>
</dbReference>
<comment type="subcellular location">
    <subcellularLocation>
        <location evidence="2">Membrane</location>
    </subcellularLocation>
</comment>
<dbReference type="PROSITE" id="PS50110">
    <property type="entry name" value="RESPONSE_REGULATORY"/>
    <property type="match status" value="1"/>
</dbReference>
<evidence type="ECO:0000256" key="10">
    <source>
        <dbReference type="ARBA" id="ARBA00022989"/>
    </source>
</evidence>
<evidence type="ECO:0000256" key="13">
    <source>
        <dbReference type="PROSITE-ProRule" id="PRU00169"/>
    </source>
</evidence>
<evidence type="ECO:0000256" key="6">
    <source>
        <dbReference type="ARBA" id="ARBA00022692"/>
    </source>
</evidence>
<feature type="modified residue" description="4-aspartylphosphate" evidence="13">
    <location>
        <position position="407"/>
    </location>
</feature>
<keyword evidence="9" id="KW-0067">ATP-binding</keyword>
<keyword evidence="12" id="KW-0472">Membrane</keyword>
<dbReference type="Pfam" id="PF02518">
    <property type="entry name" value="HATPase_c"/>
    <property type="match status" value="1"/>
</dbReference>
<dbReference type="InterPro" id="IPR004358">
    <property type="entry name" value="Sig_transdc_His_kin-like_C"/>
</dbReference>
<keyword evidence="7" id="KW-0547">Nucleotide-binding</keyword>
<comment type="catalytic activity">
    <reaction evidence="1">
        <text>ATP + protein L-histidine = ADP + protein N-phospho-L-histidine.</text>
        <dbReference type="EC" id="2.7.13.3"/>
    </reaction>
</comment>
<evidence type="ECO:0000256" key="5">
    <source>
        <dbReference type="ARBA" id="ARBA00022679"/>
    </source>
</evidence>
<dbReference type="CDD" id="cd00082">
    <property type="entry name" value="HisKA"/>
    <property type="match status" value="1"/>
</dbReference>
<dbReference type="SMART" id="SM00388">
    <property type="entry name" value="HisKA"/>
    <property type="match status" value="1"/>
</dbReference>
<keyword evidence="6" id="KW-0812">Transmembrane</keyword>
<dbReference type="InterPro" id="IPR029016">
    <property type="entry name" value="GAF-like_dom_sf"/>
</dbReference>
<dbReference type="PROSITE" id="PS50109">
    <property type="entry name" value="HIS_KIN"/>
    <property type="match status" value="1"/>
</dbReference>
<dbReference type="GO" id="GO:0005524">
    <property type="term" value="F:ATP binding"/>
    <property type="evidence" value="ECO:0007669"/>
    <property type="project" value="UniProtKB-KW"/>
</dbReference>
<dbReference type="CDD" id="cd17546">
    <property type="entry name" value="REC_hyHK_CKI1_RcsC-like"/>
    <property type="match status" value="1"/>
</dbReference>
<dbReference type="EC" id="2.7.13.3" evidence="3"/>
<dbReference type="FunFam" id="3.30.565.10:FF:000010">
    <property type="entry name" value="Sensor histidine kinase RcsC"/>
    <property type="match status" value="1"/>
</dbReference>
<dbReference type="InterPro" id="IPR003661">
    <property type="entry name" value="HisK_dim/P_dom"/>
</dbReference>
<feature type="domain" description="Response regulatory" evidence="15">
    <location>
        <begin position="358"/>
        <end position="474"/>
    </location>
</feature>
<evidence type="ECO:0000256" key="11">
    <source>
        <dbReference type="ARBA" id="ARBA00023012"/>
    </source>
</evidence>
<protein>
    <recommendedName>
        <fullName evidence="3">histidine kinase</fullName>
        <ecNumber evidence="3">2.7.13.3</ecNumber>
    </recommendedName>
</protein>
<accession>W4L9T1</accession>
<gene>
    <name evidence="16" type="ORF">ETSY1_34815</name>
</gene>
<reference evidence="16 17" key="1">
    <citation type="journal article" date="2014" name="Nature">
        <title>An environmental bacterial taxon with a large and distinct metabolic repertoire.</title>
        <authorList>
            <person name="Wilson M.C."/>
            <person name="Mori T."/>
            <person name="Ruckert C."/>
            <person name="Uria A.R."/>
            <person name="Helf M.J."/>
            <person name="Takada K."/>
            <person name="Gernert C."/>
            <person name="Steffens U.A."/>
            <person name="Heycke N."/>
            <person name="Schmitt S."/>
            <person name="Rinke C."/>
            <person name="Helfrich E.J."/>
            <person name="Brachmann A.O."/>
            <person name="Gurgui C."/>
            <person name="Wakimoto T."/>
            <person name="Kracht M."/>
            <person name="Crusemann M."/>
            <person name="Hentschel U."/>
            <person name="Abe I."/>
            <person name="Matsunaga S."/>
            <person name="Kalinowski J."/>
            <person name="Takeyama H."/>
            <person name="Piel J."/>
        </authorList>
    </citation>
    <scope>NUCLEOTIDE SEQUENCE [LARGE SCALE GENOMIC DNA]</scope>
    <source>
        <strain evidence="17">TSY1</strain>
    </source>
</reference>
<comment type="caution">
    <text evidence="16">The sequence shown here is derived from an EMBL/GenBank/DDBJ whole genome shotgun (WGS) entry which is preliminary data.</text>
</comment>
<name>W4L9T1_ENTF1</name>
<dbReference type="Pfam" id="PF00512">
    <property type="entry name" value="HisKA"/>
    <property type="match status" value="1"/>
</dbReference>
<evidence type="ECO:0000256" key="8">
    <source>
        <dbReference type="ARBA" id="ARBA00022777"/>
    </source>
</evidence>
<evidence type="ECO:0000313" key="16">
    <source>
        <dbReference type="EMBL" id="ETW94450.1"/>
    </source>
</evidence>
<dbReference type="SUPFAM" id="SSF55781">
    <property type="entry name" value="GAF domain-like"/>
    <property type="match status" value="1"/>
</dbReference>
<dbReference type="SUPFAM" id="SSF47384">
    <property type="entry name" value="Homodimeric domain of signal transducing histidine kinase"/>
    <property type="match status" value="1"/>
</dbReference>
<keyword evidence="5" id="KW-0808">Transferase</keyword>
<dbReference type="Proteomes" id="UP000019141">
    <property type="component" value="Unassembled WGS sequence"/>
</dbReference>
<dbReference type="PANTHER" id="PTHR45339:SF1">
    <property type="entry name" value="HYBRID SIGNAL TRANSDUCTION HISTIDINE KINASE J"/>
    <property type="match status" value="1"/>
</dbReference>
<dbReference type="InterPro" id="IPR036890">
    <property type="entry name" value="HATPase_C_sf"/>
</dbReference>
<dbReference type="InterPro" id="IPR005467">
    <property type="entry name" value="His_kinase_dom"/>
</dbReference>
<dbReference type="PANTHER" id="PTHR45339">
    <property type="entry name" value="HYBRID SIGNAL TRANSDUCTION HISTIDINE KINASE J"/>
    <property type="match status" value="1"/>
</dbReference>
<dbReference type="SUPFAM" id="SSF55874">
    <property type="entry name" value="ATPase domain of HSP90 chaperone/DNA topoisomerase II/histidine kinase"/>
    <property type="match status" value="1"/>
</dbReference>
<dbReference type="InterPro" id="IPR036097">
    <property type="entry name" value="HisK_dim/P_sf"/>
</dbReference>
<dbReference type="InterPro" id="IPR001789">
    <property type="entry name" value="Sig_transdc_resp-reg_receiver"/>
</dbReference>
<dbReference type="InterPro" id="IPR003594">
    <property type="entry name" value="HATPase_dom"/>
</dbReference>
<evidence type="ECO:0000256" key="1">
    <source>
        <dbReference type="ARBA" id="ARBA00000085"/>
    </source>
</evidence>
<evidence type="ECO:0000259" key="15">
    <source>
        <dbReference type="PROSITE" id="PS50110"/>
    </source>
</evidence>
<proteinExistence type="predicted"/>
<dbReference type="SUPFAM" id="SSF52172">
    <property type="entry name" value="CheY-like"/>
    <property type="match status" value="1"/>
</dbReference>
<evidence type="ECO:0000256" key="2">
    <source>
        <dbReference type="ARBA" id="ARBA00004370"/>
    </source>
</evidence>